<dbReference type="GO" id="GO:0080120">
    <property type="term" value="P:CAAX-box protein maturation"/>
    <property type="evidence" value="ECO:0007669"/>
    <property type="project" value="UniProtKB-ARBA"/>
</dbReference>
<dbReference type="EMBL" id="QTJR01000001">
    <property type="protein sequence ID" value="RDY69428.1"/>
    <property type="molecule type" value="Genomic_DNA"/>
</dbReference>
<proteinExistence type="predicted"/>
<comment type="caution">
    <text evidence="4">The sequence shown here is derived from an EMBL/GenBank/DDBJ whole genome shotgun (WGS) entry which is preliminary data.</text>
</comment>
<evidence type="ECO:0000256" key="1">
    <source>
        <dbReference type="SAM" id="Phobius"/>
    </source>
</evidence>
<reference evidence="4 5" key="1">
    <citation type="submission" date="2018-08" db="EMBL/GenBank/DDBJ databases">
        <title>Lysobacter soli KCTC 22011, whole genome shotgun sequence.</title>
        <authorList>
            <person name="Zhang X."/>
            <person name="Feng G."/>
            <person name="Zhu H."/>
        </authorList>
    </citation>
    <scope>NUCLEOTIDE SEQUENCE [LARGE SCALE GENOMIC DNA]</scope>
    <source>
        <strain evidence="4 5">KCTC 22011</strain>
    </source>
</reference>
<feature type="transmembrane region" description="Helical" evidence="1">
    <location>
        <begin position="340"/>
        <end position="362"/>
    </location>
</feature>
<keyword evidence="1" id="KW-1133">Transmembrane helix</keyword>
<feature type="domain" description="CAAX prenyl protease 2/Lysostaphin resistance protein A-like" evidence="3">
    <location>
        <begin position="506"/>
        <end position="593"/>
    </location>
</feature>
<evidence type="ECO:0000313" key="4">
    <source>
        <dbReference type="EMBL" id="RDY69428.1"/>
    </source>
</evidence>
<dbReference type="PANTHER" id="PTHR36435">
    <property type="entry name" value="SLR1288 PROTEIN"/>
    <property type="match status" value="1"/>
</dbReference>
<feature type="transmembrane region" description="Helical" evidence="1">
    <location>
        <begin position="584"/>
        <end position="601"/>
    </location>
</feature>
<dbReference type="PANTHER" id="PTHR36435:SF1">
    <property type="entry name" value="CAAX AMINO TERMINAL PROTEASE FAMILY PROTEIN"/>
    <property type="match status" value="1"/>
</dbReference>
<keyword evidence="4" id="KW-0378">Hydrolase</keyword>
<keyword evidence="1" id="KW-0472">Membrane</keyword>
<evidence type="ECO:0000256" key="2">
    <source>
        <dbReference type="SAM" id="SignalP"/>
    </source>
</evidence>
<dbReference type="InterPro" id="IPR003675">
    <property type="entry name" value="Rce1/LyrA-like_dom"/>
</dbReference>
<keyword evidence="4" id="KW-0482">Metalloprotease</keyword>
<dbReference type="AlphaFoldDB" id="A0A3D8VKT2"/>
<feature type="transmembrane region" description="Helical" evidence="1">
    <location>
        <begin position="383"/>
        <end position="401"/>
    </location>
</feature>
<gene>
    <name evidence="4" type="ORF">DX912_01290</name>
</gene>
<evidence type="ECO:0000259" key="3">
    <source>
        <dbReference type="Pfam" id="PF02517"/>
    </source>
</evidence>
<feature type="signal peptide" evidence="2">
    <location>
        <begin position="1"/>
        <end position="25"/>
    </location>
</feature>
<name>A0A3D8VKT2_9GAMM</name>
<keyword evidence="5" id="KW-1185">Reference proteome</keyword>
<feature type="transmembrane region" description="Helical" evidence="1">
    <location>
        <begin position="421"/>
        <end position="442"/>
    </location>
</feature>
<organism evidence="4 5">
    <name type="scientific">Lysobacter soli</name>
    <dbReference type="NCBI Taxonomy" id="453783"/>
    <lineage>
        <taxon>Bacteria</taxon>
        <taxon>Pseudomonadati</taxon>
        <taxon>Pseudomonadota</taxon>
        <taxon>Gammaproteobacteria</taxon>
        <taxon>Lysobacterales</taxon>
        <taxon>Lysobacteraceae</taxon>
        <taxon>Lysobacter</taxon>
    </lineage>
</organism>
<keyword evidence="1" id="KW-0812">Transmembrane</keyword>
<feature type="transmembrane region" description="Helical" evidence="1">
    <location>
        <begin position="507"/>
        <end position="525"/>
    </location>
</feature>
<keyword evidence="4" id="KW-0645">Protease</keyword>
<feature type="chain" id="PRO_5017806065" evidence="2">
    <location>
        <begin position="26"/>
        <end position="602"/>
    </location>
</feature>
<protein>
    <submittedName>
        <fullName evidence="4">CPBP family intramembrane metalloprotease</fullName>
    </submittedName>
</protein>
<feature type="transmembrane region" description="Helical" evidence="1">
    <location>
        <begin position="537"/>
        <end position="554"/>
    </location>
</feature>
<dbReference type="InterPro" id="IPR052710">
    <property type="entry name" value="CAAX_protease"/>
</dbReference>
<dbReference type="GO" id="GO:0008237">
    <property type="term" value="F:metallopeptidase activity"/>
    <property type="evidence" value="ECO:0007669"/>
    <property type="project" value="UniProtKB-KW"/>
</dbReference>
<dbReference type="Pfam" id="PF02517">
    <property type="entry name" value="Rce1-like"/>
    <property type="match status" value="1"/>
</dbReference>
<sequence>MGMDTRAALRALCALVALSFGLARAAEPVPELPGAQSAMAIAKVEEATQLAYDEALAALDAAIQQAPGDIELAIARCRFLQFYGDSEGVRWIPGAEDTFAPCIKDLRERWPTAPQVALFEMESLFGDEAVTRGEALLKTADQWPEKSRRELLVQTSVGHEFSGSGNPERAGELALIAVQLGDTSRIGAAAQYLTNQKKLDEAADLLAKAAPSEDPMDVAARVKAALALPDPKAGLAQLRRQPKLMEFVDREAAARAYMRVGDYASAQRVLKDVCIKCEATRSLKFEAAMGARDYAGAAKLVDLTDRPNFAGHLSRFTTLAMAAPLTLVNPSMLPGVAICLAWLLVLLLAPGVVLVPAHYRGLARRLKGKASEPLFPAIGLKRAWYGAAVALIVPMLVLMLVRPAALAELFNGNAATSAQMFRAFLIAEGTALLILAPALVGITRRQFLGDRTALRTWWIVLLMWGALIGIGWVLTFVQTRLGVNLETNQTRMVAAMVEGGAQLGGPMLSLLILALIGPVFEEFVFRGLLLGGLSRHISFGWANAVQALGFAAMHDDPPRFLYYFAMGLFGGWLVKRTGSLMPTIALHVLNNAVAVGALLGVG</sequence>
<accession>A0A3D8VKT2</accession>
<evidence type="ECO:0000313" key="5">
    <source>
        <dbReference type="Proteomes" id="UP000256829"/>
    </source>
</evidence>
<keyword evidence="2" id="KW-0732">Signal</keyword>
<feature type="transmembrane region" description="Helical" evidence="1">
    <location>
        <begin position="454"/>
        <end position="477"/>
    </location>
</feature>
<dbReference type="Proteomes" id="UP000256829">
    <property type="component" value="Unassembled WGS sequence"/>
</dbReference>
<dbReference type="GO" id="GO:0006508">
    <property type="term" value="P:proteolysis"/>
    <property type="evidence" value="ECO:0007669"/>
    <property type="project" value="UniProtKB-KW"/>
</dbReference>
<dbReference type="GO" id="GO:0004175">
    <property type="term" value="F:endopeptidase activity"/>
    <property type="evidence" value="ECO:0007669"/>
    <property type="project" value="UniProtKB-ARBA"/>
</dbReference>